<accession>A0ABN0TFE2</accession>
<organism evidence="2 3">
    <name type="scientific">Saccharothrix mutabilis subsp. mutabilis</name>
    <dbReference type="NCBI Taxonomy" id="66855"/>
    <lineage>
        <taxon>Bacteria</taxon>
        <taxon>Bacillati</taxon>
        <taxon>Actinomycetota</taxon>
        <taxon>Actinomycetes</taxon>
        <taxon>Pseudonocardiales</taxon>
        <taxon>Pseudonocardiaceae</taxon>
        <taxon>Saccharothrix</taxon>
    </lineage>
</organism>
<dbReference type="SUPFAM" id="SSF56112">
    <property type="entry name" value="Protein kinase-like (PK-like)"/>
    <property type="match status" value="1"/>
</dbReference>
<reference evidence="2 3" key="1">
    <citation type="journal article" date="2019" name="Int. J. Syst. Evol. Microbiol.">
        <title>The Global Catalogue of Microorganisms (GCM) 10K type strain sequencing project: providing services to taxonomists for standard genome sequencing and annotation.</title>
        <authorList>
            <consortium name="The Broad Institute Genomics Platform"/>
            <consortium name="The Broad Institute Genome Sequencing Center for Infectious Disease"/>
            <person name="Wu L."/>
            <person name="Ma J."/>
        </authorList>
    </citation>
    <scope>NUCLEOTIDE SEQUENCE [LARGE SCALE GENOMIC DNA]</scope>
    <source>
        <strain evidence="2 3">JCM 3380</strain>
    </source>
</reference>
<comment type="caution">
    <text evidence="2">The sequence shown here is derived from an EMBL/GenBank/DDBJ whole genome shotgun (WGS) entry which is preliminary data.</text>
</comment>
<dbReference type="Pfam" id="PF01636">
    <property type="entry name" value="APH"/>
    <property type="match status" value="1"/>
</dbReference>
<keyword evidence="3" id="KW-1185">Reference proteome</keyword>
<name>A0ABN0TFE2_9PSEU</name>
<proteinExistence type="predicted"/>
<evidence type="ECO:0000259" key="1">
    <source>
        <dbReference type="Pfam" id="PF01636"/>
    </source>
</evidence>
<evidence type="ECO:0000313" key="3">
    <source>
        <dbReference type="Proteomes" id="UP001500416"/>
    </source>
</evidence>
<feature type="domain" description="Aminoglycoside phosphotransferase" evidence="1">
    <location>
        <begin position="198"/>
        <end position="271"/>
    </location>
</feature>
<protein>
    <recommendedName>
        <fullName evidence="1">Aminoglycoside phosphotransferase domain-containing protein</fullName>
    </recommendedName>
</protein>
<dbReference type="Proteomes" id="UP001500416">
    <property type="component" value="Unassembled WGS sequence"/>
</dbReference>
<dbReference type="InterPro" id="IPR011009">
    <property type="entry name" value="Kinase-like_dom_sf"/>
</dbReference>
<sequence length="328" mass="36011">MGTVPEFTVPTPWWNDVEPVTAHLTALLGVPVSVLRLVSATGAGMRGGTVTYQVEAHAPISLSTVDPIDFPDDPLRLPWARPGGPAALLEWAHGHVRSVEPPTQVKTWNLSCLYRLRTKAGTVWAKQVPPFLSPEGPVIELVRSVDPELVPSVLAAEGRRILLEDAPGTDCWSPTPEMIRRMVPRWVAMQHALAGPPRLREHPIDVPSFGLPQTLLHGDFHPGNWRSTGVVLDWAEAHWGHPGLDAAKLIDFVGPTLGELVVQVWCESWSALRPGSDPASALRHARPAAHLLSARVYQHFLDNIEESERVYHRGDPEEHLALAESFAV</sequence>
<dbReference type="InterPro" id="IPR002575">
    <property type="entry name" value="Aminoglycoside_PTrfase"/>
</dbReference>
<dbReference type="EMBL" id="BAAABU010000003">
    <property type="protein sequence ID" value="GAA0220340.1"/>
    <property type="molecule type" value="Genomic_DNA"/>
</dbReference>
<evidence type="ECO:0000313" key="2">
    <source>
        <dbReference type="EMBL" id="GAA0220340.1"/>
    </source>
</evidence>
<dbReference type="Gene3D" id="3.90.1200.10">
    <property type="match status" value="1"/>
</dbReference>
<gene>
    <name evidence="2" type="ORF">GCM10010492_17960</name>
</gene>